<keyword evidence="3" id="KW-0472">Membrane</keyword>
<dbReference type="InterPro" id="IPR031424">
    <property type="entry name" value="QVR-like"/>
</dbReference>
<dbReference type="Pfam" id="PF17064">
    <property type="entry name" value="QVR"/>
    <property type="match status" value="1"/>
</dbReference>
<name>A0AAE0SHY0_9BIVA</name>
<comment type="caution">
    <text evidence="5">The sequence shown here is derived from an EMBL/GenBank/DDBJ whole genome shotgun (WGS) entry which is preliminary data.</text>
</comment>
<feature type="signal peptide" evidence="4">
    <location>
        <begin position="1"/>
        <end position="23"/>
    </location>
</feature>
<evidence type="ECO:0000256" key="2">
    <source>
        <dbReference type="ARBA" id="ARBA00023180"/>
    </source>
</evidence>
<reference evidence="5" key="1">
    <citation type="journal article" date="2021" name="Genome Biol. Evol.">
        <title>A High-Quality Reference Genome for a Parasitic Bivalve with Doubly Uniparental Inheritance (Bivalvia: Unionida).</title>
        <authorList>
            <person name="Smith C.H."/>
        </authorList>
    </citation>
    <scope>NUCLEOTIDE SEQUENCE</scope>
    <source>
        <strain evidence="5">CHS0354</strain>
    </source>
</reference>
<keyword evidence="1 4" id="KW-0732">Signal</keyword>
<evidence type="ECO:0000256" key="3">
    <source>
        <dbReference type="SAM" id="Phobius"/>
    </source>
</evidence>
<proteinExistence type="predicted"/>
<reference evidence="5" key="3">
    <citation type="submission" date="2023-05" db="EMBL/GenBank/DDBJ databases">
        <authorList>
            <person name="Smith C.H."/>
        </authorList>
    </citation>
    <scope>NUCLEOTIDE SEQUENCE</scope>
    <source>
        <strain evidence="5">CHS0354</strain>
        <tissue evidence="5">Mantle</tissue>
    </source>
</reference>
<dbReference type="AlphaFoldDB" id="A0AAE0SHY0"/>
<keyword evidence="3" id="KW-1133">Transmembrane helix</keyword>
<organism evidence="5 6">
    <name type="scientific">Potamilus streckersoni</name>
    <dbReference type="NCBI Taxonomy" id="2493646"/>
    <lineage>
        <taxon>Eukaryota</taxon>
        <taxon>Metazoa</taxon>
        <taxon>Spiralia</taxon>
        <taxon>Lophotrochozoa</taxon>
        <taxon>Mollusca</taxon>
        <taxon>Bivalvia</taxon>
        <taxon>Autobranchia</taxon>
        <taxon>Heteroconchia</taxon>
        <taxon>Palaeoheterodonta</taxon>
        <taxon>Unionida</taxon>
        <taxon>Unionoidea</taxon>
        <taxon>Unionidae</taxon>
        <taxon>Ambleminae</taxon>
        <taxon>Lampsilini</taxon>
        <taxon>Potamilus</taxon>
    </lineage>
</organism>
<dbReference type="GO" id="GO:0030431">
    <property type="term" value="P:sleep"/>
    <property type="evidence" value="ECO:0007669"/>
    <property type="project" value="InterPro"/>
</dbReference>
<evidence type="ECO:0000313" key="6">
    <source>
        <dbReference type="Proteomes" id="UP001195483"/>
    </source>
</evidence>
<feature type="chain" id="PRO_5042173657" description="Protein quiver" evidence="4">
    <location>
        <begin position="24"/>
        <end position="127"/>
    </location>
</feature>
<dbReference type="Proteomes" id="UP001195483">
    <property type="component" value="Unassembled WGS sequence"/>
</dbReference>
<sequence length="127" mass="13870">MENPHTKFLLFLGILMWLRQADAINCYSCSLEGKCNDPFKSSGVSTSPCSGPCYKSKASNANAQAVIRGCETIIQTEDKCTDVQVNGITAKVCWCNENLCNYALPVGSSIIIMTALIAIYIALHERE</sequence>
<dbReference type="PANTHER" id="PTHR33562:SF28">
    <property type="entry name" value="PROTEIN QUIVER"/>
    <property type="match status" value="1"/>
</dbReference>
<keyword evidence="3" id="KW-0812">Transmembrane</keyword>
<dbReference type="EMBL" id="JAEAOA010001382">
    <property type="protein sequence ID" value="KAK3592269.1"/>
    <property type="molecule type" value="Genomic_DNA"/>
</dbReference>
<keyword evidence="2" id="KW-0325">Glycoprotein</keyword>
<evidence type="ECO:0008006" key="7">
    <source>
        <dbReference type="Google" id="ProtNLM"/>
    </source>
</evidence>
<evidence type="ECO:0000256" key="4">
    <source>
        <dbReference type="SAM" id="SignalP"/>
    </source>
</evidence>
<evidence type="ECO:0000256" key="1">
    <source>
        <dbReference type="ARBA" id="ARBA00022729"/>
    </source>
</evidence>
<feature type="transmembrane region" description="Helical" evidence="3">
    <location>
        <begin position="102"/>
        <end position="123"/>
    </location>
</feature>
<dbReference type="GO" id="GO:0032222">
    <property type="term" value="P:regulation of synaptic transmission, cholinergic"/>
    <property type="evidence" value="ECO:0007669"/>
    <property type="project" value="InterPro"/>
</dbReference>
<reference evidence="5" key="2">
    <citation type="journal article" date="2021" name="Genome Biol. Evol.">
        <title>Developing a high-quality reference genome for a parasitic bivalve with doubly uniparental inheritance (Bivalvia: Unionida).</title>
        <authorList>
            <person name="Smith C.H."/>
        </authorList>
    </citation>
    <scope>NUCLEOTIDE SEQUENCE</scope>
    <source>
        <strain evidence="5">CHS0354</strain>
        <tissue evidence="5">Mantle</tissue>
    </source>
</reference>
<evidence type="ECO:0000313" key="5">
    <source>
        <dbReference type="EMBL" id="KAK3592269.1"/>
    </source>
</evidence>
<dbReference type="InterPro" id="IPR050975">
    <property type="entry name" value="Sleep_regulator"/>
</dbReference>
<dbReference type="PANTHER" id="PTHR33562">
    <property type="entry name" value="ATILLA, ISOFORM B-RELATED-RELATED"/>
    <property type="match status" value="1"/>
</dbReference>
<accession>A0AAE0SHY0</accession>
<keyword evidence="6" id="KW-1185">Reference proteome</keyword>
<protein>
    <recommendedName>
        <fullName evidence="7">Protein quiver</fullName>
    </recommendedName>
</protein>
<gene>
    <name evidence="5" type="ORF">CHS0354_022694</name>
</gene>